<proteinExistence type="predicted"/>
<keyword evidence="2" id="KW-1185">Reference proteome</keyword>
<evidence type="ECO:0000313" key="2">
    <source>
        <dbReference type="Proteomes" id="UP001595855"/>
    </source>
</evidence>
<organism evidence="1 2">
    <name type="scientific">Streptomyces lienomycini</name>
    <dbReference type="NCBI Taxonomy" id="284035"/>
    <lineage>
        <taxon>Bacteria</taxon>
        <taxon>Bacillati</taxon>
        <taxon>Actinomycetota</taxon>
        <taxon>Actinomycetes</taxon>
        <taxon>Kitasatosporales</taxon>
        <taxon>Streptomycetaceae</taxon>
        <taxon>Streptomyces</taxon>
    </lineage>
</organism>
<accession>A0ABV9X6W2</accession>
<sequence>MAKSTGWMPALEPYKAVIDGILRADLDAPRKRVVSDGQALCR</sequence>
<dbReference type="RefSeq" id="WP_344505333.1">
    <property type="nucleotide sequence ID" value="NZ_BAAATN010000029.1"/>
</dbReference>
<dbReference type="Proteomes" id="UP001595855">
    <property type="component" value="Unassembled WGS sequence"/>
</dbReference>
<reference evidence="2" key="1">
    <citation type="journal article" date="2019" name="Int. J. Syst. Evol. Microbiol.">
        <title>The Global Catalogue of Microorganisms (GCM) 10K type strain sequencing project: providing services to taxonomists for standard genome sequencing and annotation.</title>
        <authorList>
            <consortium name="The Broad Institute Genomics Platform"/>
            <consortium name="The Broad Institute Genome Sequencing Center for Infectious Disease"/>
            <person name="Wu L."/>
            <person name="Ma J."/>
        </authorList>
    </citation>
    <scope>NUCLEOTIDE SEQUENCE [LARGE SCALE GENOMIC DNA]</scope>
    <source>
        <strain evidence="2">CGMCC 4.1542</strain>
    </source>
</reference>
<comment type="caution">
    <text evidence="1">The sequence shown here is derived from an EMBL/GenBank/DDBJ whole genome shotgun (WGS) entry which is preliminary data.</text>
</comment>
<dbReference type="EMBL" id="JBHSJO010000003">
    <property type="protein sequence ID" value="MFC5020468.1"/>
    <property type="molecule type" value="Genomic_DNA"/>
</dbReference>
<name>A0ABV9X6W2_9ACTN</name>
<protein>
    <submittedName>
        <fullName evidence="1">Uncharacterized protein</fullName>
    </submittedName>
</protein>
<gene>
    <name evidence="1" type="ORF">ACFPRC_37265</name>
</gene>
<evidence type="ECO:0000313" key="1">
    <source>
        <dbReference type="EMBL" id="MFC5020468.1"/>
    </source>
</evidence>